<dbReference type="AlphaFoldDB" id="A0A9P6JPD3"/>
<feature type="compositionally biased region" description="Polar residues" evidence="1">
    <location>
        <begin position="168"/>
        <end position="179"/>
    </location>
</feature>
<feature type="region of interest" description="Disordered" evidence="1">
    <location>
        <begin position="145"/>
        <end position="181"/>
    </location>
</feature>
<feature type="region of interest" description="Disordered" evidence="1">
    <location>
        <begin position="69"/>
        <end position="103"/>
    </location>
</feature>
<dbReference type="EMBL" id="MU157861">
    <property type="protein sequence ID" value="KAF9527480.1"/>
    <property type="molecule type" value="Genomic_DNA"/>
</dbReference>
<accession>A0A9P6JPD3</accession>
<feature type="region of interest" description="Disordered" evidence="1">
    <location>
        <begin position="1"/>
        <end position="28"/>
    </location>
</feature>
<feature type="compositionally biased region" description="Polar residues" evidence="1">
    <location>
        <begin position="80"/>
        <end position="90"/>
    </location>
</feature>
<dbReference type="Proteomes" id="UP000807306">
    <property type="component" value="Unassembled WGS sequence"/>
</dbReference>
<protein>
    <submittedName>
        <fullName evidence="2">Uncharacterized protein</fullName>
    </submittedName>
</protein>
<organism evidence="2 3">
    <name type="scientific">Crepidotus variabilis</name>
    <dbReference type="NCBI Taxonomy" id="179855"/>
    <lineage>
        <taxon>Eukaryota</taxon>
        <taxon>Fungi</taxon>
        <taxon>Dikarya</taxon>
        <taxon>Basidiomycota</taxon>
        <taxon>Agaricomycotina</taxon>
        <taxon>Agaricomycetes</taxon>
        <taxon>Agaricomycetidae</taxon>
        <taxon>Agaricales</taxon>
        <taxon>Agaricineae</taxon>
        <taxon>Crepidotaceae</taxon>
        <taxon>Crepidotus</taxon>
    </lineage>
</organism>
<evidence type="ECO:0000256" key="1">
    <source>
        <dbReference type="SAM" id="MobiDB-lite"/>
    </source>
</evidence>
<keyword evidence="3" id="KW-1185">Reference proteome</keyword>
<evidence type="ECO:0000313" key="3">
    <source>
        <dbReference type="Proteomes" id="UP000807306"/>
    </source>
</evidence>
<evidence type="ECO:0000313" key="2">
    <source>
        <dbReference type="EMBL" id="KAF9527480.1"/>
    </source>
</evidence>
<sequence length="220" mass="24997">MNSGYFDTHPTRGPWKGKGKESTVPTKPYNHYAPHKHSVHGPGFCDGSCQPGPSCALFPRRPDGKVILPDPRGFSKYGNKPSSHTTTWNRTAPPETERPSRRYHADRWEVKTPEPEVSVPQHLVGNYAQLSTMPAFKAFRMDQEEGLAEGRGEGLPMKAPSSEGDSPVEQSDSQASAVQNAEWHQWKMREIRVMRRRRKQEYIRSGTHDFCIRLWAKNET</sequence>
<comment type="caution">
    <text evidence="2">The sequence shown here is derived from an EMBL/GenBank/DDBJ whole genome shotgun (WGS) entry which is preliminary data.</text>
</comment>
<name>A0A9P6JPD3_9AGAR</name>
<reference evidence="2" key="1">
    <citation type="submission" date="2020-11" db="EMBL/GenBank/DDBJ databases">
        <authorList>
            <consortium name="DOE Joint Genome Institute"/>
            <person name="Ahrendt S."/>
            <person name="Riley R."/>
            <person name="Andreopoulos W."/>
            <person name="Labutti K."/>
            <person name="Pangilinan J."/>
            <person name="Ruiz-Duenas F.J."/>
            <person name="Barrasa J.M."/>
            <person name="Sanchez-Garcia M."/>
            <person name="Camarero S."/>
            <person name="Miyauchi S."/>
            <person name="Serrano A."/>
            <person name="Linde D."/>
            <person name="Babiker R."/>
            <person name="Drula E."/>
            <person name="Ayuso-Fernandez I."/>
            <person name="Pacheco R."/>
            <person name="Padilla G."/>
            <person name="Ferreira P."/>
            <person name="Barriuso J."/>
            <person name="Kellner H."/>
            <person name="Castanera R."/>
            <person name="Alfaro M."/>
            <person name="Ramirez L."/>
            <person name="Pisabarro A.G."/>
            <person name="Kuo A."/>
            <person name="Tritt A."/>
            <person name="Lipzen A."/>
            <person name="He G."/>
            <person name="Yan M."/>
            <person name="Ng V."/>
            <person name="Cullen D."/>
            <person name="Martin F."/>
            <person name="Rosso M.-N."/>
            <person name="Henrissat B."/>
            <person name="Hibbett D."/>
            <person name="Martinez A.T."/>
            <person name="Grigoriev I.V."/>
        </authorList>
    </citation>
    <scope>NUCLEOTIDE SEQUENCE</scope>
    <source>
        <strain evidence="2">CBS 506.95</strain>
    </source>
</reference>
<proteinExistence type="predicted"/>
<dbReference type="OrthoDB" id="3061038at2759"/>
<gene>
    <name evidence="2" type="ORF">CPB83DRAFT_895280</name>
</gene>